<dbReference type="EMBL" id="ATMH01004424">
    <property type="protein sequence ID" value="EPY29597.1"/>
    <property type="molecule type" value="Genomic_DNA"/>
</dbReference>
<reference evidence="1 2" key="1">
    <citation type="journal article" date="2013" name="PLoS ONE">
        <title>Predicting the Proteins of Angomonas deanei, Strigomonas culicis and Their Respective Endosymbionts Reveals New Aspects of the Trypanosomatidae Family.</title>
        <authorList>
            <person name="Motta M.C."/>
            <person name="Martins A.C."/>
            <person name="de Souza S.S."/>
            <person name="Catta-Preta C.M."/>
            <person name="Silva R."/>
            <person name="Klein C.C."/>
            <person name="de Almeida L.G."/>
            <person name="de Lima Cunha O."/>
            <person name="Ciapina L.P."/>
            <person name="Brocchi M."/>
            <person name="Colabardini A.C."/>
            <person name="de Araujo Lima B."/>
            <person name="Machado C.R."/>
            <person name="de Almeida Soares C.M."/>
            <person name="Probst C.M."/>
            <person name="de Menezes C.B."/>
            <person name="Thompson C.E."/>
            <person name="Bartholomeu D.C."/>
            <person name="Gradia D.F."/>
            <person name="Pavoni D.P."/>
            <person name="Grisard E.C."/>
            <person name="Fantinatti-Garboggini F."/>
            <person name="Marchini F.K."/>
            <person name="Rodrigues-Luiz G.F."/>
            <person name="Wagner G."/>
            <person name="Goldman G.H."/>
            <person name="Fietto J.L."/>
            <person name="Elias M.C."/>
            <person name="Goldman M.H."/>
            <person name="Sagot M.F."/>
            <person name="Pereira M."/>
            <person name="Stoco P.H."/>
            <person name="de Mendonca-Neto R.P."/>
            <person name="Teixeira S.M."/>
            <person name="Maciel T.E."/>
            <person name="de Oliveira Mendes T.A."/>
            <person name="Urmenyi T.P."/>
            <person name="de Souza W."/>
            <person name="Schenkman S."/>
            <person name="de Vasconcelos A.T."/>
        </authorList>
    </citation>
    <scope>NUCLEOTIDE SEQUENCE [LARGE SCALE GENOMIC DNA]</scope>
</reference>
<gene>
    <name evidence="1" type="ORF">STCU_04424</name>
</gene>
<organism evidence="1 2">
    <name type="scientific">Strigomonas culicis</name>
    <dbReference type="NCBI Taxonomy" id="28005"/>
    <lineage>
        <taxon>Eukaryota</taxon>
        <taxon>Discoba</taxon>
        <taxon>Euglenozoa</taxon>
        <taxon>Kinetoplastea</taxon>
        <taxon>Metakinetoplastina</taxon>
        <taxon>Trypanosomatida</taxon>
        <taxon>Trypanosomatidae</taxon>
        <taxon>Strigomonadinae</taxon>
        <taxon>Strigomonas</taxon>
    </lineage>
</organism>
<accession>S9UFM4</accession>
<comment type="caution">
    <text evidence="1">The sequence shown here is derived from an EMBL/GenBank/DDBJ whole genome shotgun (WGS) entry which is preliminary data.</text>
</comment>
<name>S9UFM4_9TRYP</name>
<evidence type="ECO:0000313" key="2">
    <source>
        <dbReference type="Proteomes" id="UP000015354"/>
    </source>
</evidence>
<evidence type="ECO:0000313" key="1">
    <source>
        <dbReference type="EMBL" id="EPY29597.1"/>
    </source>
</evidence>
<sequence>MLYKVRNALSRTHGKLAGLMSMRCCLSCIKGLQNSENKERFLHVYEAIVFGTHRMDGRDIVSSHDIKFMHAFFYNTITKELE</sequence>
<dbReference type="Proteomes" id="UP000015354">
    <property type="component" value="Unassembled WGS sequence"/>
</dbReference>
<keyword evidence="2" id="KW-1185">Reference proteome</keyword>
<feature type="non-terminal residue" evidence="1">
    <location>
        <position position="82"/>
    </location>
</feature>
<dbReference type="OrthoDB" id="269332at2759"/>
<protein>
    <submittedName>
        <fullName evidence="1">Uncharacterized protein</fullName>
    </submittedName>
</protein>
<proteinExistence type="predicted"/>
<dbReference type="AlphaFoldDB" id="S9UFM4"/>